<sequence length="525" mass="57301">MFNTKPKIRTRTVTVPVKKPPAGADKPFSTSDAPRKPSQTQANSIANSIADGTNGSLGKASVAAAPTSRYSLTPSGRAQSVSAQSRPDRKSLSVSHVQQRKRKVTPSTPQWASSDSESSNDEDEDRLGVRKRQKTSSSMEPMGVNRSLEPDLNRRIRIQDPGLNGEPAKKKPGKEAKLIHGLQMSTGAWNKDFRPAFPGSEHNLVVRLQYPSPSPPEKFATAIPHDNSNFNPIDDIYFNIEEIIQHYLPSDLSAELSSDITGPVRLLKRAVTKGSPEDFQSALNDFNALIKAKLEDGTIPRVLDALHSIPLSLTKRILAQVYQRTVSPQAHLLRKVKGKETTYGELLPPFVHTIFHQTRLNSSSVFVDLGSGVGNVVLQSALQTGAESWGIEVLPTPASFANEQADELRARAKLWNISLGSIHLLQGDFRKPSDIDAILGRADVVLVNNKVFPQQLNGVLLDKFLDLKMGCKVVSLASFGGGGKQGLRNEQSIANLFDEEKFDSGTNSVSWAGESVEYFIATKAR</sequence>
<evidence type="ECO:0000313" key="1">
    <source>
        <dbReference type="EMBL" id="KAF2468979.1"/>
    </source>
</evidence>
<reference evidence="1" key="1">
    <citation type="journal article" date="2020" name="Stud. Mycol.">
        <title>101 Dothideomycetes genomes: a test case for predicting lifestyles and emergence of pathogens.</title>
        <authorList>
            <person name="Haridas S."/>
            <person name="Albert R."/>
            <person name="Binder M."/>
            <person name="Bloem J."/>
            <person name="Labutti K."/>
            <person name="Salamov A."/>
            <person name="Andreopoulos B."/>
            <person name="Baker S."/>
            <person name="Barry K."/>
            <person name="Bills G."/>
            <person name="Bluhm B."/>
            <person name="Cannon C."/>
            <person name="Castanera R."/>
            <person name="Culley D."/>
            <person name="Daum C."/>
            <person name="Ezra D."/>
            <person name="Gonzalez J."/>
            <person name="Henrissat B."/>
            <person name="Kuo A."/>
            <person name="Liang C."/>
            <person name="Lipzen A."/>
            <person name="Lutzoni F."/>
            <person name="Magnuson J."/>
            <person name="Mondo S."/>
            <person name="Nolan M."/>
            <person name="Ohm R."/>
            <person name="Pangilinan J."/>
            <person name="Park H.-J."/>
            <person name="Ramirez L."/>
            <person name="Alfaro M."/>
            <person name="Sun H."/>
            <person name="Tritt A."/>
            <person name="Yoshinaga Y."/>
            <person name="Zwiers L.-H."/>
            <person name="Turgeon B."/>
            <person name="Goodwin S."/>
            <person name="Spatafora J."/>
            <person name="Crous P."/>
            <person name="Grigoriev I."/>
        </authorList>
    </citation>
    <scope>NUCLEOTIDE SEQUENCE</scope>
    <source>
        <strain evidence="1">ATCC 200398</strain>
    </source>
</reference>
<comment type="caution">
    <text evidence="1">The sequence shown here is derived from an EMBL/GenBank/DDBJ whole genome shotgun (WGS) entry which is preliminary data.</text>
</comment>
<dbReference type="Proteomes" id="UP000799755">
    <property type="component" value="Unassembled WGS sequence"/>
</dbReference>
<dbReference type="EMBL" id="MU003514">
    <property type="protein sequence ID" value="KAF2468979.1"/>
    <property type="molecule type" value="Genomic_DNA"/>
</dbReference>
<accession>A0ACB6QPM5</accession>
<organism evidence="1 2">
    <name type="scientific">Lindgomyces ingoldianus</name>
    <dbReference type="NCBI Taxonomy" id="673940"/>
    <lineage>
        <taxon>Eukaryota</taxon>
        <taxon>Fungi</taxon>
        <taxon>Dikarya</taxon>
        <taxon>Ascomycota</taxon>
        <taxon>Pezizomycotina</taxon>
        <taxon>Dothideomycetes</taxon>
        <taxon>Pleosporomycetidae</taxon>
        <taxon>Pleosporales</taxon>
        <taxon>Lindgomycetaceae</taxon>
        <taxon>Lindgomyces</taxon>
    </lineage>
</organism>
<gene>
    <name evidence="1" type="ORF">BDR25DRAFT_304871</name>
</gene>
<name>A0ACB6QPM5_9PLEO</name>
<proteinExistence type="predicted"/>
<evidence type="ECO:0000313" key="2">
    <source>
        <dbReference type="Proteomes" id="UP000799755"/>
    </source>
</evidence>
<keyword evidence="2" id="KW-1185">Reference proteome</keyword>
<protein>
    <submittedName>
        <fullName evidence="1">DOT1-domain-containing protein</fullName>
    </submittedName>
</protein>